<dbReference type="RefSeq" id="WP_379961340.1">
    <property type="nucleotide sequence ID" value="NZ_JAUYVI010000009.1"/>
</dbReference>
<dbReference type="InterPro" id="IPR006311">
    <property type="entry name" value="TAT_signal"/>
</dbReference>
<sequence>MQDPSHFELSRRDVMLVAAASTAVSAVPFRAEADTSSSAEQPVLEKSPST</sequence>
<reference evidence="2" key="1">
    <citation type="submission" date="2023-08" db="EMBL/GenBank/DDBJ databases">
        <title>Rhodospirillaceae gen. nov., a novel taxon isolated from the Yangtze River Yuezi River estuary sludge.</title>
        <authorList>
            <person name="Ruan L."/>
        </authorList>
    </citation>
    <scope>NUCLEOTIDE SEQUENCE [LARGE SCALE GENOMIC DNA]</scope>
    <source>
        <strain evidence="2">R-7</strain>
    </source>
</reference>
<gene>
    <name evidence="1" type="ORF">Q8A70_26190</name>
</gene>
<accession>A0ABU0YVN1</accession>
<proteinExistence type="predicted"/>
<evidence type="ECO:0000313" key="1">
    <source>
        <dbReference type="EMBL" id="MDQ7251205.1"/>
    </source>
</evidence>
<organism evidence="1 2">
    <name type="scientific">Dongia sedimenti</name>
    <dbReference type="NCBI Taxonomy" id="3064282"/>
    <lineage>
        <taxon>Bacteria</taxon>
        <taxon>Pseudomonadati</taxon>
        <taxon>Pseudomonadota</taxon>
        <taxon>Alphaproteobacteria</taxon>
        <taxon>Rhodospirillales</taxon>
        <taxon>Dongiaceae</taxon>
        <taxon>Dongia</taxon>
    </lineage>
</organism>
<comment type="caution">
    <text evidence="1">The sequence shown here is derived from an EMBL/GenBank/DDBJ whole genome shotgun (WGS) entry which is preliminary data.</text>
</comment>
<evidence type="ECO:0008006" key="3">
    <source>
        <dbReference type="Google" id="ProtNLM"/>
    </source>
</evidence>
<dbReference type="Proteomes" id="UP001230156">
    <property type="component" value="Unassembled WGS sequence"/>
</dbReference>
<keyword evidence="2" id="KW-1185">Reference proteome</keyword>
<dbReference type="EMBL" id="JAUYVI010000009">
    <property type="protein sequence ID" value="MDQ7251205.1"/>
    <property type="molecule type" value="Genomic_DNA"/>
</dbReference>
<dbReference type="PROSITE" id="PS51318">
    <property type="entry name" value="TAT"/>
    <property type="match status" value="1"/>
</dbReference>
<protein>
    <recommendedName>
        <fullName evidence="3">Secreted protein</fullName>
    </recommendedName>
</protein>
<evidence type="ECO:0000313" key="2">
    <source>
        <dbReference type="Proteomes" id="UP001230156"/>
    </source>
</evidence>
<name>A0ABU0YVN1_9PROT</name>